<protein>
    <recommendedName>
        <fullName evidence="4">Periplasmic ligand-binding sensor protein</fullName>
    </recommendedName>
</protein>
<dbReference type="AlphaFoldDB" id="A8IGE0"/>
<sequence length="261" mass="26213">MTPEERALIDGLFDRMRAVEGQPRDAEAEALIARRSSEAPHATYTLAQTVLVQEHALQQAAARIQELEAQAQKAQQAPAQPTSFLGGLLGSRGTSVPTAGARSDGPMGLPQGYNAQQAQPPGYAPQPAPQGYGQASGPWGQQPQRPGLFGGGGGGGGFLQGALATAAGVAGGALLFQGIQGLMSHGTGPIANQAASLLEQPAAAAGDLASQAQEALGGAPDTNVADSGSPDPWNTASADPGYTDAGYDDGGDFGGDDSNWA</sequence>
<dbReference type="STRING" id="438753.AZC_0077"/>
<dbReference type="RefSeq" id="WP_012168608.1">
    <property type="nucleotide sequence ID" value="NC_009937.1"/>
</dbReference>
<name>A8IGE0_AZOC5</name>
<organism evidence="2 3">
    <name type="scientific">Azorhizobium caulinodans (strain ATCC 43989 / DSM 5975 / JCM 20966 / LMG 6465 / NBRC 14845 / NCIMB 13405 / ORS 571)</name>
    <dbReference type="NCBI Taxonomy" id="438753"/>
    <lineage>
        <taxon>Bacteria</taxon>
        <taxon>Pseudomonadati</taxon>
        <taxon>Pseudomonadota</taxon>
        <taxon>Alphaproteobacteria</taxon>
        <taxon>Hyphomicrobiales</taxon>
        <taxon>Xanthobacteraceae</taxon>
        <taxon>Azorhizobium</taxon>
    </lineage>
</organism>
<dbReference type="eggNOG" id="COG3416">
    <property type="taxonomic scope" value="Bacteria"/>
</dbReference>
<feature type="region of interest" description="Disordered" evidence="1">
    <location>
        <begin position="73"/>
        <end position="153"/>
    </location>
</feature>
<reference evidence="2 3" key="3">
    <citation type="journal article" date="2008" name="BMC Genomics">
        <title>The genome of the versatile nitrogen fixer Azorhizobium caulinodans ORS571.</title>
        <authorList>
            <person name="Lee KB."/>
            <person name="Backer P.D."/>
            <person name="Aono T."/>
            <person name="Liu CT."/>
            <person name="Suzuki S."/>
            <person name="Suzuki T."/>
            <person name="Kaneko T."/>
            <person name="Yamada M."/>
            <person name="Tabata S."/>
            <person name="Kupfer D.M."/>
            <person name="Najar F.Z."/>
            <person name="Wiley G.B."/>
            <person name="Roe B."/>
            <person name="Binnewies T.T."/>
            <person name="Ussery D.W."/>
            <person name="D'Haeze W."/>
            <person name="Herder J.D."/>
            <person name="Gevers D."/>
            <person name="Vereecke D."/>
            <person name="Holsters M."/>
            <person name="Oyaizu H."/>
        </authorList>
    </citation>
    <scope>NUCLEOTIDE SEQUENCE [LARGE SCALE GENOMIC DNA]</scope>
    <source>
        <strain evidence="3">ATCC 43989 / DSM 5975 / JCM 20966 / LMG 6465 / NBRC 14845 / NCIMB 13405 / ORS 571</strain>
    </source>
</reference>
<evidence type="ECO:0008006" key="4">
    <source>
        <dbReference type="Google" id="ProtNLM"/>
    </source>
</evidence>
<reference evidence="2 3" key="4">
    <citation type="journal article" date="2009" name="Appl. Environ. Microbiol.">
        <title>Comparative genome-wide transcriptional profiling of Azorhizobium caulinodans ORS571 grown under free-living and symbiotic conditions.</title>
        <authorList>
            <person name="Tsukada S."/>
            <person name="Aono T."/>
            <person name="Akiba N."/>
            <person name="Lee KB."/>
            <person name="Liu CT."/>
            <person name="Toyazaki H."/>
            <person name="Oyaizu H."/>
        </authorList>
    </citation>
    <scope>NUCLEOTIDE SEQUENCE [LARGE SCALE GENOMIC DNA]</scope>
    <source>
        <strain evidence="3">ATCC 43989 / DSM 5975 / JCM 20966 / LMG 6465 / NBRC 14845 / NCIMB 13405 / ORS 571</strain>
    </source>
</reference>
<reference evidence="2 3" key="1">
    <citation type="journal article" date="2007" name="Appl. Environ. Microbiol.">
        <title>Rhizobial factors required for stem nodule maturation and maintenance in Sesbania rostrata-Azorhizobium caulinodans ORS571 symbiosis.</title>
        <authorList>
            <person name="Suzuki S."/>
            <person name="Aono T."/>
            <person name="Lee KB."/>
            <person name="Suzuki T."/>
            <person name="Liu CT."/>
            <person name="Miwa H."/>
            <person name="Wakao S."/>
            <person name="Iki T."/>
            <person name="Oyaizu H."/>
        </authorList>
    </citation>
    <scope>NUCLEOTIDE SEQUENCE [LARGE SCALE GENOMIC DNA]</scope>
    <source>
        <strain evidence="3">ATCC 43989 / DSM 5975 / JCM 20966 / LMG 6465 / NBRC 14845 / NCIMB 13405 / ORS 571</strain>
    </source>
</reference>
<accession>A8IGE0</accession>
<dbReference type="Proteomes" id="UP000000270">
    <property type="component" value="Chromosome"/>
</dbReference>
<keyword evidence="3" id="KW-1185">Reference proteome</keyword>
<dbReference type="Pfam" id="PF09849">
    <property type="entry name" value="DUF2076"/>
    <property type="match status" value="1"/>
</dbReference>
<reference evidence="3" key="2">
    <citation type="submission" date="2007-04" db="EMBL/GenBank/DDBJ databases">
        <title>Complete genome sequence of the nitrogen-fixing bacterium Azorhizobium caulinodans ORS571.</title>
        <authorList>
            <person name="Lee K.B."/>
            <person name="Backer P.D."/>
            <person name="Aono T."/>
            <person name="Liu C.T."/>
            <person name="Suzuki S."/>
            <person name="Suzuki T."/>
            <person name="Kaneko T."/>
            <person name="Yamada M."/>
            <person name="Tabata S."/>
            <person name="Kupfer D.M."/>
            <person name="Najar F.Z."/>
            <person name="Wiley G.B."/>
            <person name="Roe B."/>
            <person name="Binnewies T."/>
            <person name="Ussery D."/>
            <person name="Vereecke D."/>
            <person name="Gevers D."/>
            <person name="Holsters M."/>
            <person name="Oyaizu H."/>
        </authorList>
    </citation>
    <scope>NUCLEOTIDE SEQUENCE [LARGE SCALE GENOMIC DNA]</scope>
    <source>
        <strain evidence="3">ATCC 43989 / DSM 5975 / JCM 20966 / LMG 6465 / NBRC 14845 / NCIMB 13405 / ORS 571</strain>
    </source>
</reference>
<feature type="region of interest" description="Disordered" evidence="1">
    <location>
        <begin position="214"/>
        <end position="261"/>
    </location>
</feature>
<gene>
    <name evidence="2" type="ordered locus">AZC_0077</name>
</gene>
<dbReference type="InterPro" id="IPR018648">
    <property type="entry name" value="DUF2076"/>
</dbReference>
<dbReference type="EMBL" id="AP009384">
    <property type="protein sequence ID" value="BAF86075.1"/>
    <property type="molecule type" value="Genomic_DNA"/>
</dbReference>
<reference evidence="2 3" key="6">
    <citation type="journal article" date="2011" name="Appl. Environ. Microbiol.">
        <title>Involvement of the azorhizobial chromosome partition gene (parA) in the onset of bacteroid differentiation during Sesbania rostrata stem nodule development.</title>
        <authorList>
            <person name="Liu CT."/>
            <person name="Lee KB."/>
            <person name="Wang YS."/>
            <person name="Peng MH."/>
            <person name="Lee KT."/>
            <person name="Suzuki S."/>
            <person name="Suzuki T."/>
            <person name="Oyaizu H."/>
        </authorList>
    </citation>
    <scope>NUCLEOTIDE SEQUENCE [LARGE SCALE GENOMIC DNA]</scope>
    <source>
        <strain evidence="3">ATCC 43989 / DSM 5975 / JCM 20966 / LMG 6465 / NBRC 14845 / NCIMB 13405 / ORS 571</strain>
    </source>
</reference>
<evidence type="ECO:0000313" key="2">
    <source>
        <dbReference type="EMBL" id="BAF86075.1"/>
    </source>
</evidence>
<proteinExistence type="predicted"/>
<evidence type="ECO:0000313" key="3">
    <source>
        <dbReference type="Proteomes" id="UP000000270"/>
    </source>
</evidence>
<reference evidence="2 3" key="5">
    <citation type="journal article" date="2010" name="Appl. Environ. Microbiol.">
        <title>phrR-like gene praR of Azorhizobium caulinodans ORS571 is essential for symbiosis with Sesbania rostrata and is involved in expression of reb genes.</title>
        <authorList>
            <person name="Akiba N."/>
            <person name="Aono T."/>
            <person name="Toyazaki H."/>
            <person name="Sato S."/>
            <person name="Oyaizu H."/>
        </authorList>
    </citation>
    <scope>NUCLEOTIDE SEQUENCE [LARGE SCALE GENOMIC DNA]</scope>
    <source>
        <strain evidence="3">ATCC 43989 / DSM 5975 / JCM 20966 / LMG 6465 / NBRC 14845 / NCIMB 13405 / ORS 571</strain>
    </source>
</reference>
<feature type="compositionally biased region" description="Acidic residues" evidence="1">
    <location>
        <begin position="246"/>
        <end position="255"/>
    </location>
</feature>
<feature type="compositionally biased region" description="Low complexity" evidence="1">
    <location>
        <begin position="129"/>
        <end position="147"/>
    </location>
</feature>
<evidence type="ECO:0000256" key="1">
    <source>
        <dbReference type="SAM" id="MobiDB-lite"/>
    </source>
</evidence>
<dbReference type="KEGG" id="azc:AZC_0077"/>
<dbReference type="HOGENOM" id="CLU_082335_1_0_5"/>